<dbReference type="InParanoid" id="C4JIF5"/>
<dbReference type="RefSeq" id="XP_002541976.1">
    <property type="nucleotide sequence ID" value="XM_002541930.1"/>
</dbReference>
<dbReference type="eggNOG" id="ENOG502S94T">
    <property type="taxonomic scope" value="Eukaryota"/>
</dbReference>
<reference evidence="3" key="1">
    <citation type="journal article" date="2009" name="Genome Res.">
        <title>Comparative genomic analyses of the human fungal pathogens Coccidioides and their relatives.</title>
        <authorList>
            <person name="Sharpton T.J."/>
            <person name="Stajich J.E."/>
            <person name="Rounsley S.D."/>
            <person name="Gardner M.J."/>
            <person name="Wortman J.R."/>
            <person name="Jordar V.S."/>
            <person name="Maiti R."/>
            <person name="Kodira C.D."/>
            <person name="Neafsey D.E."/>
            <person name="Zeng Q."/>
            <person name="Hung C.-Y."/>
            <person name="McMahan C."/>
            <person name="Muszewska A."/>
            <person name="Grynberg M."/>
            <person name="Mandel M.A."/>
            <person name="Kellner E.M."/>
            <person name="Barker B.M."/>
            <person name="Galgiani J.N."/>
            <person name="Orbach M.J."/>
            <person name="Kirkland T.N."/>
            <person name="Cole G.T."/>
            <person name="Henn M.R."/>
            <person name="Birren B.W."/>
            <person name="Taylor J.W."/>
        </authorList>
    </citation>
    <scope>NUCLEOTIDE SEQUENCE [LARGE SCALE GENOMIC DNA]</scope>
    <source>
        <strain evidence="3">UAMH 1704</strain>
    </source>
</reference>
<accession>C4JIF5</accession>
<evidence type="ECO:0000313" key="2">
    <source>
        <dbReference type="EMBL" id="EEP76643.1"/>
    </source>
</evidence>
<dbReference type="OMA" id="QPRFKHA"/>
<organism evidence="2 3">
    <name type="scientific">Uncinocarpus reesii (strain UAMH 1704)</name>
    <dbReference type="NCBI Taxonomy" id="336963"/>
    <lineage>
        <taxon>Eukaryota</taxon>
        <taxon>Fungi</taxon>
        <taxon>Dikarya</taxon>
        <taxon>Ascomycota</taxon>
        <taxon>Pezizomycotina</taxon>
        <taxon>Eurotiomycetes</taxon>
        <taxon>Eurotiomycetidae</taxon>
        <taxon>Onygenales</taxon>
        <taxon>Onygenaceae</taxon>
        <taxon>Uncinocarpus</taxon>
    </lineage>
</organism>
<evidence type="ECO:0000256" key="1">
    <source>
        <dbReference type="SAM" id="MobiDB-lite"/>
    </source>
</evidence>
<name>C4JIF5_UNCRE</name>
<keyword evidence="3" id="KW-1185">Reference proteome</keyword>
<dbReference type="Proteomes" id="UP000002058">
    <property type="component" value="Unassembled WGS sequence"/>
</dbReference>
<dbReference type="VEuPathDB" id="FungiDB:UREG_01492"/>
<proteinExistence type="predicted"/>
<dbReference type="HOGENOM" id="CLU_036914_0_0_1"/>
<dbReference type="AlphaFoldDB" id="C4JIF5"/>
<gene>
    <name evidence="2" type="ORF">UREG_01492</name>
</gene>
<dbReference type="GeneID" id="8440908"/>
<protein>
    <submittedName>
        <fullName evidence="2">Uncharacterized protein</fullName>
    </submittedName>
</protein>
<feature type="region of interest" description="Disordered" evidence="1">
    <location>
        <begin position="479"/>
        <end position="520"/>
    </location>
</feature>
<dbReference type="EMBL" id="CH476615">
    <property type="protein sequence ID" value="EEP76643.1"/>
    <property type="molecule type" value="Genomic_DNA"/>
</dbReference>
<sequence length="534" mass="60006">MLGDPQSLEPPPPFAKQLAPYIRTRGEALKVRRALTEYLQAQVTFSHDNIGSHLSLCAPHNVACVKRIPPELGNGLRAQYLRALQANIAARKEYSELLKETQTLTENLARRDNEETPVPDGEELRIYLSLLQSRQQQRKIQICQHYLDKLNAMEAAQSEYLDTSREMKDILSSSQKFALHHEGAGYTTSPGSRPDTLLHDLERTVLVSKGQAEDEKELLGRLRARIQAKRAEQRDTCPQAKLKAILRIRDELVQWVEQTLATSGMEDASIIEEEQNYKTTGAHQAPSLLEDLKIESEAQYAAYISARRRLLEAVSAASNLPMKSPSRPMHRKSKQRETERSFADIDIIFPYVQEHLSPLSRSQKVSTVHRSFLAALLSKETSTAERAFERLQSESHLLPEYPIFAKQPRSKHASSINSRSAPTQDSALVVHAQAWAFASNAAQDGTKEHIHRQLASGTQMAQRSETTLRNVYDILNQDYDDATSPQDQTGKSDEATWAPNARLSRGRMITTRSEKRPKGPVVWGYTAKVGVTGD</sequence>
<evidence type="ECO:0000313" key="3">
    <source>
        <dbReference type="Proteomes" id="UP000002058"/>
    </source>
</evidence>
<dbReference type="KEGG" id="ure:UREG_01492"/>
<dbReference type="OrthoDB" id="5402392at2759"/>